<dbReference type="AlphaFoldDB" id="A0AAW1QYL5"/>
<evidence type="ECO:0000313" key="12">
    <source>
        <dbReference type="EMBL" id="KAK9826299.1"/>
    </source>
</evidence>
<evidence type="ECO:0000259" key="11">
    <source>
        <dbReference type="PROSITE" id="PS50011"/>
    </source>
</evidence>
<keyword evidence="4 9" id="KW-0547">Nucleotide-binding</keyword>
<name>A0AAW1QYL5_9CHLO</name>
<dbReference type="SMART" id="SM00220">
    <property type="entry name" value="S_TKc"/>
    <property type="match status" value="1"/>
</dbReference>
<protein>
    <recommendedName>
        <fullName evidence="1">non-specific serine/threonine protein kinase</fullName>
        <ecNumber evidence="1">2.7.11.1</ecNumber>
    </recommendedName>
</protein>
<keyword evidence="6 9" id="KW-0067">ATP-binding</keyword>
<accession>A0AAW1QYL5</accession>
<dbReference type="Gene3D" id="1.10.510.10">
    <property type="entry name" value="Transferase(Phosphotransferase) domain 1"/>
    <property type="match status" value="2"/>
</dbReference>
<dbReference type="InterPro" id="IPR052239">
    <property type="entry name" value="Ser/Thr-specific_kinases"/>
</dbReference>
<organism evidence="12 13">
    <name type="scientific">Apatococcus lobatus</name>
    <dbReference type="NCBI Taxonomy" id="904363"/>
    <lineage>
        <taxon>Eukaryota</taxon>
        <taxon>Viridiplantae</taxon>
        <taxon>Chlorophyta</taxon>
        <taxon>core chlorophytes</taxon>
        <taxon>Trebouxiophyceae</taxon>
        <taxon>Chlorellales</taxon>
        <taxon>Chlorellaceae</taxon>
        <taxon>Apatococcus</taxon>
    </lineage>
</organism>
<feature type="domain" description="Protein kinase" evidence="11">
    <location>
        <begin position="43"/>
        <end position="382"/>
    </location>
</feature>
<dbReference type="PROSITE" id="PS50011">
    <property type="entry name" value="PROTEIN_KINASE_DOM"/>
    <property type="match status" value="1"/>
</dbReference>
<dbReference type="InterPro" id="IPR008271">
    <property type="entry name" value="Ser/Thr_kinase_AS"/>
</dbReference>
<dbReference type="SUPFAM" id="SSF56112">
    <property type="entry name" value="Protein kinase-like (PK-like)"/>
    <property type="match status" value="1"/>
</dbReference>
<reference evidence="12 13" key="1">
    <citation type="journal article" date="2024" name="Nat. Commun.">
        <title>Phylogenomics reveals the evolutionary origins of lichenization in chlorophyte algae.</title>
        <authorList>
            <person name="Puginier C."/>
            <person name="Libourel C."/>
            <person name="Otte J."/>
            <person name="Skaloud P."/>
            <person name="Haon M."/>
            <person name="Grisel S."/>
            <person name="Petersen M."/>
            <person name="Berrin J.G."/>
            <person name="Delaux P.M."/>
            <person name="Dal Grande F."/>
            <person name="Keller J."/>
        </authorList>
    </citation>
    <scope>NUCLEOTIDE SEQUENCE [LARGE SCALE GENOMIC DNA]</scope>
    <source>
        <strain evidence="12 13">SAG 2145</strain>
    </source>
</reference>
<sequence>MDELQQIARGLTACLCSLEVLQPLKWLVPTLGCEEVTLDGRKYRTIKQVGEGGYSFVYLVRELPSTQCPDPPPLLYALKKVLAASSEQLKEAWHEIEVMRKVSHPNIMPLLRHATLPAQGEGGAQQCIYMLMPLFQEGSLVDELERKQAVGSSLSTQEILSIFLQVCKAVQALHRQNPPLAHRDIKPHNVLLQRAHSSQSVLARSGGSDGSLHDSDNADAQEQLLQGNEAGASSSNRAAHSSAAGIHAVLMDFGSTAAARITIHNRLEALAAQEDADRHCSAPYKAPELYDVPSECQLDERVDVWSLGALLYFMMYGVSPFEQVLNEAGGSLALAVINNKISWPQASTHSAHLKSLVQFCMESRHQKRPSIDDIISRTRQLLE</sequence>
<evidence type="ECO:0000256" key="6">
    <source>
        <dbReference type="ARBA" id="ARBA00022840"/>
    </source>
</evidence>
<evidence type="ECO:0000313" key="13">
    <source>
        <dbReference type="Proteomes" id="UP001438707"/>
    </source>
</evidence>
<keyword evidence="13" id="KW-1185">Reference proteome</keyword>
<evidence type="ECO:0000256" key="2">
    <source>
        <dbReference type="ARBA" id="ARBA00022527"/>
    </source>
</evidence>
<comment type="catalytic activity">
    <reaction evidence="7">
        <text>L-threonyl-[protein] + ATP = O-phospho-L-threonyl-[protein] + ADP + H(+)</text>
        <dbReference type="Rhea" id="RHEA:46608"/>
        <dbReference type="Rhea" id="RHEA-COMP:11060"/>
        <dbReference type="Rhea" id="RHEA-COMP:11605"/>
        <dbReference type="ChEBI" id="CHEBI:15378"/>
        <dbReference type="ChEBI" id="CHEBI:30013"/>
        <dbReference type="ChEBI" id="CHEBI:30616"/>
        <dbReference type="ChEBI" id="CHEBI:61977"/>
        <dbReference type="ChEBI" id="CHEBI:456216"/>
        <dbReference type="EC" id="2.7.11.1"/>
    </reaction>
</comment>
<evidence type="ECO:0000256" key="7">
    <source>
        <dbReference type="ARBA" id="ARBA00047899"/>
    </source>
</evidence>
<feature type="binding site" evidence="9">
    <location>
        <position position="79"/>
    </location>
    <ligand>
        <name>ATP</name>
        <dbReference type="ChEBI" id="CHEBI:30616"/>
    </ligand>
</feature>
<evidence type="ECO:0000256" key="8">
    <source>
        <dbReference type="ARBA" id="ARBA00048679"/>
    </source>
</evidence>
<evidence type="ECO:0000256" key="9">
    <source>
        <dbReference type="PROSITE-ProRule" id="PRU10141"/>
    </source>
</evidence>
<keyword evidence="5" id="KW-0418">Kinase</keyword>
<dbReference type="InterPro" id="IPR017441">
    <property type="entry name" value="Protein_kinase_ATP_BS"/>
</dbReference>
<comment type="caution">
    <text evidence="12">The sequence shown here is derived from an EMBL/GenBank/DDBJ whole genome shotgun (WGS) entry which is preliminary data.</text>
</comment>
<keyword evidence="3" id="KW-0808">Transferase</keyword>
<proteinExistence type="inferred from homology"/>
<dbReference type="EMBL" id="JALJOS010000021">
    <property type="protein sequence ID" value="KAK9826299.1"/>
    <property type="molecule type" value="Genomic_DNA"/>
</dbReference>
<evidence type="ECO:0000256" key="5">
    <source>
        <dbReference type="ARBA" id="ARBA00022777"/>
    </source>
</evidence>
<evidence type="ECO:0000256" key="10">
    <source>
        <dbReference type="RuleBase" id="RU000304"/>
    </source>
</evidence>
<dbReference type="PROSITE" id="PS00108">
    <property type="entry name" value="PROTEIN_KINASE_ST"/>
    <property type="match status" value="1"/>
</dbReference>
<dbReference type="PANTHER" id="PTHR45998">
    <property type="entry name" value="SERINE/THREONINE-PROTEIN KINASE 16"/>
    <property type="match status" value="1"/>
</dbReference>
<dbReference type="Proteomes" id="UP001438707">
    <property type="component" value="Unassembled WGS sequence"/>
</dbReference>
<dbReference type="PANTHER" id="PTHR45998:SF2">
    <property type="entry name" value="SERINE_THREONINE-PROTEIN KINASE 16"/>
    <property type="match status" value="1"/>
</dbReference>
<dbReference type="InterPro" id="IPR011009">
    <property type="entry name" value="Kinase-like_dom_sf"/>
</dbReference>
<evidence type="ECO:0000256" key="4">
    <source>
        <dbReference type="ARBA" id="ARBA00022741"/>
    </source>
</evidence>
<dbReference type="PROSITE" id="PS00107">
    <property type="entry name" value="PROTEIN_KINASE_ATP"/>
    <property type="match status" value="1"/>
</dbReference>
<dbReference type="EC" id="2.7.11.1" evidence="1"/>
<comment type="similarity">
    <text evidence="10">Belongs to the protein kinase superfamily.</text>
</comment>
<keyword evidence="2 10" id="KW-0723">Serine/threonine-protein kinase</keyword>
<dbReference type="InterPro" id="IPR000719">
    <property type="entry name" value="Prot_kinase_dom"/>
</dbReference>
<comment type="catalytic activity">
    <reaction evidence="8">
        <text>L-seryl-[protein] + ATP = O-phospho-L-seryl-[protein] + ADP + H(+)</text>
        <dbReference type="Rhea" id="RHEA:17989"/>
        <dbReference type="Rhea" id="RHEA-COMP:9863"/>
        <dbReference type="Rhea" id="RHEA-COMP:11604"/>
        <dbReference type="ChEBI" id="CHEBI:15378"/>
        <dbReference type="ChEBI" id="CHEBI:29999"/>
        <dbReference type="ChEBI" id="CHEBI:30616"/>
        <dbReference type="ChEBI" id="CHEBI:83421"/>
        <dbReference type="ChEBI" id="CHEBI:456216"/>
        <dbReference type="EC" id="2.7.11.1"/>
    </reaction>
</comment>
<dbReference type="GO" id="GO:0005524">
    <property type="term" value="F:ATP binding"/>
    <property type="evidence" value="ECO:0007669"/>
    <property type="project" value="UniProtKB-UniRule"/>
</dbReference>
<gene>
    <name evidence="12" type="ORF">WJX74_006698</name>
</gene>
<evidence type="ECO:0000256" key="3">
    <source>
        <dbReference type="ARBA" id="ARBA00022679"/>
    </source>
</evidence>
<dbReference type="GO" id="GO:0004674">
    <property type="term" value="F:protein serine/threonine kinase activity"/>
    <property type="evidence" value="ECO:0007669"/>
    <property type="project" value="UniProtKB-KW"/>
</dbReference>
<dbReference type="Pfam" id="PF00069">
    <property type="entry name" value="Pkinase"/>
    <property type="match status" value="2"/>
</dbReference>
<dbReference type="GO" id="GO:0005737">
    <property type="term" value="C:cytoplasm"/>
    <property type="evidence" value="ECO:0007669"/>
    <property type="project" value="TreeGrafter"/>
</dbReference>
<evidence type="ECO:0000256" key="1">
    <source>
        <dbReference type="ARBA" id="ARBA00012513"/>
    </source>
</evidence>